<comment type="caution">
    <text evidence="1">The sequence shown here is derived from an EMBL/GenBank/DDBJ whole genome shotgun (WGS) entry which is preliminary data.</text>
</comment>
<organism evidence="1">
    <name type="scientific">bioreactor metagenome</name>
    <dbReference type="NCBI Taxonomy" id="1076179"/>
    <lineage>
        <taxon>unclassified sequences</taxon>
        <taxon>metagenomes</taxon>
        <taxon>ecological metagenomes</taxon>
    </lineage>
</organism>
<dbReference type="AlphaFoldDB" id="A0A645E6L4"/>
<gene>
    <name evidence="1" type="ORF">SDC9_144374</name>
</gene>
<reference evidence="1" key="1">
    <citation type="submission" date="2019-08" db="EMBL/GenBank/DDBJ databases">
        <authorList>
            <person name="Kucharzyk K."/>
            <person name="Murdoch R.W."/>
            <person name="Higgins S."/>
            <person name="Loffler F."/>
        </authorList>
    </citation>
    <scope>NUCLEOTIDE SEQUENCE</scope>
</reference>
<proteinExistence type="predicted"/>
<name>A0A645E6L4_9ZZZZ</name>
<dbReference type="EMBL" id="VSSQ01043509">
    <property type="protein sequence ID" value="MPM97201.1"/>
    <property type="molecule type" value="Genomic_DNA"/>
</dbReference>
<sequence length="152" mass="17344">MCDDVAGVGFGGHVMEGDAGFFFAVDERPVERHPAPVLWQQRTVQIDAAGGGDVEQFRLDHVAVVEGEDHIRLHRFDPRRPQRVIDVLRRKDRELLMRGQLRHRAEPEIFVRIVLMRENGLDFDPGMEQFLDADAADVVISEYDSLHFRSPG</sequence>
<accession>A0A645E6L4</accession>
<evidence type="ECO:0000313" key="1">
    <source>
        <dbReference type="EMBL" id="MPM97201.1"/>
    </source>
</evidence>
<protein>
    <submittedName>
        <fullName evidence="1">Uncharacterized protein</fullName>
    </submittedName>
</protein>